<dbReference type="PANTHER" id="PTHR43844">
    <property type="entry name" value="METHIONINE SYNTHASE"/>
    <property type="match status" value="1"/>
</dbReference>
<reference evidence="1 2" key="1">
    <citation type="journal article" date="2024" name="IMA Fungus">
        <title>IMA Genome - F19 : A genome assembly and annotation guide to empower mycologists, including annotated draft genome sequences of Ceratocystis pirilliformis, Diaporthe australafricana, Fusarium ophioides, Paecilomyces lecythidis, and Sporothrix stenoceras.</title>
        <authorList>
            <person name="Aylward J."/>
            <person name="Wilson A.M."/>
            <person name="Visagie C.M."/>
            <person name="Spraker J."/>
            <person name="Barnes I."/>
            <person name="Buitendag C."/>
            <person name="Ceriani C."/>
            <person name="Del Mar Angel L."/>
            <person name="du Plessis D."/>
            <person name="Fuchs T."/>
            <person name="Gasser K."/>
            <person name="Kramer D."/>
            <person name="Li W."/>
            <person name="Munsamy K."/>
            <person name="Piso A."/>
            <person name="Price J.L."/>
            <person name="Sonnekus B."/>
            <person name="Thomas C."/>
            <person name="van der Nest A."/>
            <person name="van Dijk A."/>
            <person name="van Heerden A."/>
            <person name="van Vuuren N."/>
            <person name="Yilmaz N."/>
            <person name="Duong T.A."/>
            <person name="van der Merwe N.A."/>
            <person name="Wingfield M.J."/>
            <person name="Wingfield B.D."/>
        </authorList>
    </citation>
    <scope>NUCLEOTIDE SEQUENCE [LARGE SCALE GENOMIC DNA]</scope>
    <source>
        <strain evidence="1 2">CMW 18167</strain>
    </source>
</reference>
<dbReference type="InterPro" id="IPR038071">
    <property type="entry name" value="UROD/MetE-like_sf"/>
</dbReference>
<dbReference type="Proteomes" id="UP001583193">
    <property type="component" value="Unassembled WGS sequence"/>
</dbReference>
<evidence type="ECO:0000313" key="2">
    <source>
        <dbReference type="Proteomes" id="UP001583193"/>
    </source>
</evidence>
<dbReference type="PANTHER" id="PTHR43844:SF2">
    <property type="entry name" value="SYNTHASE, VITAMIN-B12 INDEPENDENT, PUTATIVE (AFU_ORTHOLOGUE AFUA_3G12060)-RELATED"/>
    <property type="match status" value="1"/>
</dbReference>
<accession>A0ABR3YD49</accession>
<proteinExistence type="predicted"/>
<evidence type="ECO:0000313" key="1">
    <source>
        <dbReference type="EMBL" id="KAL1885920.1"/>
    </source>
</evidence>
<evidence type="ECO:0008006" key="3">
    <source>
        <dbReference type="Google" id="ProtNLM"/>
    </source>
</evidence>
<dbReference type="Gene3D" id="3.20.20.210">
    <property type="match status" value="1"/>
</dbReference>
<protein>
    <recommendedName>
        <fullName evidence="3">Methionine synthase</fullName>
    </recommendedName>
</protein>
<comment type="caution">
    <text evidence="1">The sequence shown here is derived from an EMBL/GenBank/DDBJ whole genome shotgun (WGS) entry which is preliminary data.</text>
</comment>
<dbReference type="EMBL" id="JAVDPF010000002">
    <property type="protein sequence ID" value="KAL1885920.1"/>
    <property type="molecule type" value="Genomic_DNA"/>
</dbReference>
<gene>
    <name evidence="1" type="ORF">Plec18167_001421</name>
</gene>
<keyword evidence="2" id="KW-1185">Reference proteome</keyword>
<dbReference type="SUPFAM" id="SSF51726">
    <property type="entry name" value="UROD/MetE-like"/>
    <property type="match status" value="1"/>
</dbReference>
<organism evidence="1 2">
    <name type="scientific">Paecilomyces lecythidis</name>
    <dbReference type="NCBI Taxonomy" id="3004212"/>
    <lineage>
        <taxon>Eukaryota</taxon>
        <taxon>Fungi</taxon>
        <taxon>Dikarya</taxon>
        <taxon>Ascomycota</taxon>
        <taxon>Pezizomycotina</taxon>
        <taxon>Eurotiomycetes</taxon>
        <taxon>Eurotiomycetidae</taxon>
        <taxon>Eurotiales</taxon>
        <taxon>Thermoascaceae</taxon>
        <taxon>Paecilomyces</taxon>
    </lineage>
</organism>
<name>A0ABR3YD49_9EURO</name>
<sequence length="123" mass="13967">MSKLFQELDVDTYYLEYDDQARTGGFSPLKHLPPHKNVILGVVTSKYPELEDKEELKLRVHEAAETIAEGNGSSKDESIKQIGISPQCGFSSSVEVRHMEHEDMVRKLRLVREVADDIWPGEP</sequence>